<dbReference type="Gene3D" id="2.40.160.50">
    <property type="entry name" value="membrane protein fhac: a member of the omp85/tpsb transporter family"/>
    <property type="match status" value="1"/>
</dbReference>
<dbReference type="InterPro" id="IPR000184">
    <property type="entry name" value="Bac_surfAg_D15"/>
</dbReference>
<evidence type="ECO:0000313" key="5">
    <source>
        <dbReference type="EMBL" id="NKE72741.1"/>
    </source>
</evidence>
<feature type="domain" description="Bacterial surface antigen (D15)" evidence="4">
    <location>
        <begin position="600"/>
        <end position="858"/>
    </location>
</feature>
<feature type="signal peptide" evidence="3">
    <location>
        <begin position="1"/>
        <end position="18"/>
    </location>
</feature>
<proteinExistence type="predicted"/>
<accession>A0A7X6ICP1</accession>
<evidence type="ECO:0000259" key="4">
    <source>
        <dbReference type="Pfam" id="PF01103"/>
    </source>
</evidence>
<keyword evidence="6" id="KW-1185">Reference proteome</keyword>
<dbReference type="Proteomes" id="UP000534783">
    <property type="component" value="Unassembled WGS sequence"/>
</dbReference>
<feature type="chain" id="PRO_5030979818" evidence="3">
    <location>
        <begin position="19"/>
        <end position="861"/>
    </location>
</feature>
<evidence type="ECO:0000313" key="6">
    <source>
        <dbReference type="Proteomes" id="UP000534783"/>
    </source>
</evidence>
<name>A0A7X6ICP1_9BACT</name>
<evidence type="ECO:0000256" key="3">
    <source>
        <dbReference type="SAM" id="SignalP"/>
    </source>
</evidence>
<reference evidence="5 6" key="1">
    <citation type="journal article" date="2020" name="Nature">
        <title>Bacterial chemolithoautotrophy via manganese oxidation.</title>
        <authorList>
            <person name="Yu H."/>
            <person name="Leadbetter J.R."/>
        </authorList>
    </citation>
    <scope>NUCLEOTIDE SEQUENCE [LARGE SCALE GENOMIC DNA]</scope>
    <source>
        <strain evidence="5 6">Mn-1</strain>
    </source>
</reference>
<protein>
    <submittedName>
        <fullName evidence="5">BamA/TamA family outer membrane protein</fullName>
    </submittedName>
</protein>
<dbReference type="GO" id="GO:0019867">
    <property type="term" value="C:outer membrane"/>
    <property type="evidence" value="ECO:0007669"/>
    <property type="project" value="InterPro"/>
</dbReference>
<dbReference type="InterPro" id="IPR027268">
    <property type="entry name" value="Peptidase_M4/M1_CTD_sf"/>
</dbReference>
<keyword evidence="2" id="KW-0472">Membrane</keyword>
<gene>
    <name evidence="5" type="ORF">MNODULE_18480</name>
</gene>
<dbReference type="Gene3D" id="1.10.390.10">
    <property type="entry name" value="Neutral Protease Domain 2"/>
    <property type="match status" value="1"/>
</dbReference>
<evidence type="ECO:0000256" key="2">
    <source>
        <dbReference type="ARBA" id="ARBA00023136"/>
    </source>
</evidence>
<organism evidence="5 6">
    <name type="scientific">Candidatus Manganitrophus noduliformans</name>
    <dbReference type="NCBI Taxonomy" id="2606439"/>
    <lineage>
        <taxon>Bacteria</taxon>
        <taxon>Pseudomonadati</taxon>
        <taxon>Nitrospirota</taxon>
        <taxon>Nitrospiria</taxon>
        <taxon>Candidatus Troglogloeales</taxon>
        <taxon>Candidatus Manganitrophaceae</taxon>
        <taxon>Candidatus Manganitrophus</taxon>
    </lineage>
</organism>
<dbReference type="AlphaFoldDB" id="A0A7X6ICP1"/>
<evidence type="ECO:0000256" key="1">
    <source>
        <dbReference type="ARBA" id="ARBA00004370"/>
    </source>
</evidence>
<dbReference type="Pfam" id="PF01103">
    <property type="entry name" value="Omp85"/>
    <property type="match status" value="1"/>
</dbReference>
<sequence>MIILLFSLLLLIANPAHASASTPRYDIVAAYSEEEHRIYGSEKITFTNTGDEPLSELYLFLYPNLYLERDPDINQNLYKRAYPVDFNPGEQIITSIQDLKGQNLPYFPELFKKRILMKIRLPTPIPPEQSFEFLVHFITVIPNKYGIFGYNRNIVTLQGGWHPYLPQFSEGKWDFLLPPPISRFRIRFTLNEHLDLLASSPLELESQEGSDASYLLKADALPYFSLSIGEKLAKNEKKIGEVDLVYHFLPRDRSYADQAMRTARKAVFHFLERSGPLPPTRLQMAESYLYQDLVSAGSKLLYMNNRLFKVFPLLKRFHEASIARGIFLLLWREKLPWEESWLIEGMADLESEQFMREQYGAKPSLEKWLKPISFIPIIDEILYSRDLPFRQTYFKERVAPILNEDIQFFNHPRPEGTTIFSKFGNLVGHETVKRAVEDYKKKIQAGEKIPFREVLYQVSGRKVDWFFEQWLRSSPALDFGIEKIDREKIDEGYRTTLTIKKHGDGIEPLEILAVEKNGSRIPLLWEGDQETHQEVLITPSPISVIELDPDKDSSDPNRLNNRDPRLWKILLNRYGVSYNFNTGTLSYKAGLLFQPVYDNKNRIGFEFSHREEGNASRIEFSHIFKNNHTLTLGLSYEGPQTPKDKPPEEPAGTVHVGYSLSYPDIPLFARDYIQRLTGRYPKFNISFGYDQRFTGGEYEHLVTTTIDLRRVFSFSNYHEIGTRFFIGQTFGDLFENSRFFLGGDDGMRGFTPLRFEGDNMALISVEYRFPLLYDTDLNLAGTALTHTLQGALFADTGIVTDSRNVFQFTEYKKDVGAGVRWHLDFLGFYPATVRFDVAIPVGATIKAEKKPHYYLTAGVPF</sequence>
<dbReference type="EMBL" id="VTOW01000004">
    <property type="protein sequence ID" value="NKE72741.1"/>
    <property type="molecule type" value="Genomic_DNA"/>
</dbReference>
<keyword evidence="3" id="KW-0732">Signal</keyword>
<comment type="subcellular location">
    <subcellularLocation>
        <location evidence="1">Membrane</location>
    </subcellularLocation>
</comment>
<dbReference type="RefSeq" id="WP_168062684.1">
    <property type="nucleotide sequence ID" value="NZ_VTOW01000004.1"/>
</dbReference>
<comment type="caution">
    <text evidence="5">The sequence shown here is derived from an EMBL/GenBank/DDBJ whole genome shotgun (WGS) entry which is preliminary data.</text>
</comment>